<dbReference type="EMBL" id="JACTAM010000025">
    <property type="protein sequence ID" value="KAI2648521.1"/>
    <property type="molecule type" value="Genomic_DNA"/>
</dbReference>
<keyword evidence="7" id="KW-0765">Sulfation</keyword>
<protein>
    <recommendedName>
        <fullName evidence="4">Unique cartilage matrix-associated protein</fullName>
    </recommendedName>
</protein>
<sequence>MIVSSEIPQSSILATFPFRCHPLLQKQHIPKTPPLLHPPGQISFTALTTTSPVSGRTSLRTSAAFSLLSLNLNMSWTRPLLLTCLVLSAITLFHGADTAAVSDKKAADPQGALRKIFMPEADASSFFKRRSRRAVKTQDEINAEQRQRLAADERRREYHEEQRNEFESYAEEEHDEQDERTREKTEQWREFHYDGLDPSYEYNRHTV</sequence>
<evidence type="ECO:0000256" key="10">
    <source>
        <dbReference type="SAM" id="MobiDB-lite"/>
    </source>
</evidence>
<comment type="function">
    <text evidence="1">May be involved in the negative control of osteogenic differentiation of osteochondrogenic precursor cells in peripheral zones of fetal cartilage and at the cartilage-bone interface.</text>
</comment>
<comment type="caution">
    <text evidence="11">The sequence shown here is derived from an EMBL/GenBank/DDBJ whole genome shotgun (WGS) entry which is preliminary data.</text>
</comment>
<keyword evidence="12" id="KW-1185">Reference proteome</keyword>
<evidence type="ECO:0000256" key="2">
    <source>
        <dbReference type="ARBA" id="ARBA00004498"/>
    </source>
</evidence>
<dbReference type="Pfam" id="PF17085">
    <property type="entry name" value="UCMA"/>
    <property type="match status" value="1"/>
</dbReference>
<evidence type="ECO:0000256" key="8">
    <source>
        <dbReference type="ARBA" id="ARBA00022729"/>
    </source>
</evidence>
<feature type="region of interest" description="Disordered" evidence="10">
    <location>
        <begin position="137"/>
        <end position="207"/>
    </location>
</feature>
<evidence type="ECO:0000256" key="3">
    <source>
        <dbReference type="ARBA" id="ARBA00011000"/>
    </source>
</evidence>
<proteinExistence type="inferred from homology"/>
<evidence type="ECO:0000256" key="4">
    <source>
        <dbReference type="ARBA" id="ARBA00013765"/>
    </source>
</evidence>
<dbReference type="InterPro" id="IPR031386">
    <property type="entry name" value="UCMA"/>
</dbReference>
<evidence type="ECO:0000313" key="11">
    <source>
        <dbReference type="EMBL" id="KAI2648521.1"/>
    </source>
</evidence>
<accession>A0ABQ8LFK6</accession>
<organism evidence="11 12">
    <name type="scientific">Labeo rohita</name>
    <name type="common">Indian major carp</name>
    <name type="synonym">Cyprinus rohita</name>
    <dbReference type="NCBI Taxonomy" id="84645"/>
    <lineage>
        <taxon>Eukaryota</taxon>
        <taxon>Metazoa</taxon>
        <taxon>Chordata</taxon>
        <taxon>Craniata</taxon>
        <taxon>Vertebrata</taxon>
        <taxon>Euteleostomi</taxon>
        <taxon>Actinopterygii</taxon>
        <taxon>Neopterygii</taxon>
        <taxon>Teleostei</taxon>
        <taxon>Ostariophysi</taxon>
        <taxon>Cypriniformes</taxon>
        <taxon>Cyprinidae</taxon>
        <taxon>Labeoninae</taxon>
        <taxon>Labeonini</taxon>
        <taxon>Labeo</taxon>
    </lineage>
</organism>
<evidence type="ECO:0000256" key="9">
    <source>
        <dbReference type="ARBA" id="ARBA00023054"/>
    </source>
</evidence>
<evidence type="ECO:0000256" key="5">
    <source>
        <dbReference type="ARBA" id="ARBA00022525"/>
    </source>
</evidence>
<dbReference type="PANTHER" id="PTHR28647:SF2">
    <property type="entry name" value="UNIQUE CARTILAGE MATRIX-ASSOCIATED PROTEIN"/>
    <property type="match status" value="1"/>
</dbReference>
<evidence type="ECO:0000256" key="1">
    <source>
        <dbReference type="ARBA" id="ARBA00002111"/>
    </source>
</evidence>
<gene>
    <name evidence="11" type="ORF">H4Q32_018648</name>
</gene>
<keyword evidence="6" id="KW-0272">Extracellular matrix</keyword>
<dbReference type="PANTHER" id="PTHR28647">
    <property type="entry name" value="UNIQUE CARTILAGE MATRIX-ASSOCIATED PROTEIN"/>
    <property type="match status" value="1"/>
</dbReference>
<keyword evidence="9" id="KW-0175">Coiled coil</keyword>
<evidence type="ECO:0000313" key="12">
    <source>
        <dbReference type="Proteomes" id="UP000830375"/>
    </source>
</evidence>
<name>A0ABQ8LFK6_LABRO</name>
<feature type="compositionally biased region" description="Basic and acidic residues" evidence="10">
    <location>
        <begin position="177"/>
        <end position="195"/>
    </location>
</feature>
<comment type="subcellular location">
    <subcellularLocation>
        <location evidence="2">Secreted</location>
        <location evidence="2">Extracellular space</location>
        <location evidence="2">Extracellular matrix</location>
    </subcellularLocation>
</comment>
<evidence type="ECO:0000256" key="6">
    <source>
        <dbReference type="ARBA" id="ARBA00022530"/>
    </source>
</evidence>
<feature type="compositionally biased region" description="Basic and acidic residues" evidence="10">
    <location>
        <begin position="137"/>
        <end position="166"/>
    </location>
</feature>
<keyword evidence="8" id="KW-0732">Signal</keyword>
<comment type="similarity">
    <text evidence="3">Belongs to the UCMA family.</text>
</comment>
<keyword evidence="5" id="KW-0964">Secreted</keyword>
<evidence type="ECO:0000256" key="7">
    <source>
        <dbReference type="ARBA" id="ARBA00022641"/>
    </source>
</evidence>
<reference evidence="11 12" key="1">
    <citation type="submission" date="2022-01" db="EMBL/GenBank/DDBJ databases">
        <title>A high-quality chromosome-level genome assembly of rohu carp, Labeo rohita.</title>
        <authorList>
            <person name="Arick M.A. II"/>
            <person name="Hsu C.-Y."/>
            <person name="Magbanua Z."/>
            <person name="Pechanova O."/>
            <person name="Grover C."/>
            <person name="Miller E."/>
            <person name="Thrash A."/>
            <person name="Ezzel L."/>
            <person name="Alam S."/>
            <person name="Benzie J."/>
            <person name="Hamilton M."/>
            <person name="Karsi A."/>
            <person name="Lawrence M.L."/>
            <person name="Peterson D.G."/>
        </authorList>
    </citation>
    <scope>NUCLEOTIDE SEQUENCE [LARGE SCALE GENOMIC DNA]</scope>
    <source>
        <strain evidence="12">BAU-BD-2019</strain>
        <tissue evidence="11">Blood</tissue>
    </source>
</reference>
<dbReference type="Proteomes" id="UP000830375">
    <property type="component" value="Unassembled WGS sequence"/>
</dbReference>